<comment type="similarity">
    <text evidence="1">Belongs to the LysR transcriptional regulatory family.</text>
</comment>
<dbReference type="SUPFAM" id="SSF46785">
    <property type="entry name" value="Winged helix' DNA-binding domain"/>
    <property type="match status" value="1"/>
</dbReference>
<dbReference type="Proteomes" id="UP000568022">
    <property type="component" value="Unassembled WGS sequence"/>
</dbReference>
<dbReference type="InterPro" id="IPR000847">
    <property type="entry name" value="LysR_HTH_N"/>
</dbReference>
<dbReference type="Pfam" id="PF03466">
    <property type="entry name" value="LysR_substrate"/>
    <property type="match status" value="1"/>
</dbReference>
<sequence>MTVNGPGSAGGQWAPASTVEIRELECFLVLADELHFGRTGERLYVSQSRVSQLIRSLEQRIGARLVDRTSRRVRLTRLGEDFLQALRPAYAALRDTVDNARAAASGLNGPLRIGFQGIVGYAFMDVIGEFEGRYPECAVRLTELPLSDPFGPLYRGEVDTAVVLLPVAEPTLVLGPVFSRQPQYLAVSRRHAFATRTALDAEDLATTPLLGVAAPAPDYWREAQAPTRTPSGTPVPQGPTIGTLQEGLSLVAANRGVMLLCHPTTEHHHRRDVAYVPVTGLPDSALGLIWRRDLHNARVRAFAEAVANALVHQQDSTEPIQQQASSVH</sequence>
<dbReference type="FunFam" id="1.10.10.10:FF:000001">
    <property type="entry name" value="LysR family transcriptional regulator"/>
    <property type="match status" value="1"/>
</dbReference>
<dbReference type="Gene3D" id="1.10.10.10">
    <property type="entry name" value="Winged helix-like DNA-binding domain superfamily/Winged helix DNA-binding domain"/>
    <property type="match status" value="1"/>
</dbReference>
<organism evidence="7 8">
    <name type="scientific">Streptomyces griseoloalbus</name>
    <dbReference type="NCBI Taxonomy" id="67303"/>
    <lineage>
        <taxon>Bacteria</taxon>
        <taxon>Bacillati</taxon>
        <taxon>Actinomycetota</taxon>
        <taxon>Actinomycetes</taxon>
        <taxon>Kitasatosporales</taxon>
        <taxon>Streptomycetaceae</taxon>
        <taxon>Streptomyces</taxon>
    </lineage>
</organism>
<keyword evidence="3 7" id="KW-0238">DNA-binding</keyword>
<accession>A0A7W8BSR3</accession>
<dbReference type="Gene3D" id="3.40.190.10">
    <property type="entry name" value="Periplasmic binding protein-like II"/>
    <property type="match status" value="2"/>
</dbReference>
<dbReference type="GO" id="GO:0003677">
    <property type="term" value="F:DNA binding"/>
    <property type="evidence" value="ECO:0007669"/>
    <property type="project" value="UniProtKB-KW"/>
</dbReference>
<dbReference type="GO" id="GO:0003700">
    <property type="term" value="F:DNA-binding transcription factor activity"/>
    <property type="evidence" value="ECO:0007669"/>
    <property type="project" value="InterPro"/>
</dbReference>
<protein>
    <submittedName>
        <fullName evidence="7">DNA-binding transcriptional LysR family regulator</fullName>
    </submittedName>
</protein>
<evidence type="ECO:0000259" key="6">
    <source>
        <dbReference type="PROSITE" id="PS50931"/>
    </source>
</evidence>
<dbReference type="InterPro" id="IPR036388">
    <property type="entry name" value="WH-like_DNA-bd_sf"/>
</dbReference>
<dbReference type="PANTHER" id="PTHR30346:SF0">
    <property type="entry name" value="HCA OPERON TRANSCRIPTIONAL ACTIVATOR HCAR"/>
    <property type="match status" value="1"/>
</dbReference>
<reference evidence="7 8" key="1">
    <citation type="submission" date="2020-08" db="EMBL/GenBank/DDBJ databases">
        <title>Genomic Encyclopedia of Type Strains, Phase III (KMG-III): the genomes of soil and plant-associated and newly described type strains.</title>
        <authorList>
            <person name="Whitman W."/>
        </authorList>
    </citation>
    <scope>NUCLEOTIDE SEQUENCE [LARGE SCALE GENOMIC DNA]</scope>
    <source>
        <strain evidence="7 8">CECT 3226</strain>
    </source>
</reference>
<keyword evidence="2" id="KW-0805">Transcription regulation</keyword>
<evidence type="ECO:0000256" key="3">
    <source>
        <dbReference type="ARBA" id="ARBA00023125"/>
    </source>
</evidence>
<evidence type="ECO:0000256" key="1">
    <source>
        <dbReference type="ARBA" id="ARBA00009437"/>
    </source>
</evidence>
<evidence type="ECO:0000313" key="8">
    <source>
        <dbReference type="Proteomes" id="UP000568022"/>
    </source>
</evidence>
<dbReference type="InterPro" id="IPR005119">
    <property type="entry name" value="LysR_subst-bd"/>
</dbReference>
<evidence type="ECO:0000256" key="4">
    <source>
        <dbReference type="ARBA" id="ARBA00023163"/>
    </source>
</evidence>
<dbReference type="PANTHER" id="PTHR30346">
    <property type="entry name" value="TRANSCRIPTIONAL DUAL REGULATOR HCAR-RELATED"/>
    <property type="match status" value="1"/>
</dbReference>
<dbReference type="CDD" id="cd08414">
    <property type="entry name" value="PBP2_LTTR_aromatics_like"/>
    <property type="match status" value="1"/>
</dbReference>
<feature type="domain" description="HTH lysR-type" evidence="6">
    <location>
        <begin position="19"/>
        <end position="76"/>
    </location>
</feature>
<keyword evidence="4" id="KW-0804">Transcription</keyword>
<dbReference type="InterPro" id="IPR036390">
    <property type="entry name" value="WH_DNA-bd_sf"/>
</dbReference>
<dbReference type="AlphaFoldDB" id="A0A7W8BSR3"/>
<evidence type="ECO:0000313" key="7">
    <source>
        <dbReference type="EMBL" id="MBB5128232.1"/>
    </source>
</evidence>
<gene>
    <name evidence="7" type="ORF">FHS32_005007</name>
</gene>
<dbReference type="GO" id="GO:0032993">
    <property type="term" value="C:protein-DNA complex"/>
    <property type="evidence" value="ECO:0007669"/>
    <property type="project" value="TreeGrafter"/>
</dbReference>
<proteinExistence type="inferred from homology"/>
<dbReference type="Pfam" id="PF00126">
    <property type="entry name" value="HTH_1"/>
    <property type="match status" value="1"/>
</dbReference>
<name>A0A7W8BSR3_9ACTN</name>
<feature type="region of interest" description="Disordered" evidence="5">
    <location>
        <begin position="223"/>
        <end position="242"/>
    </location>
</feature>
<evidence type="ECO:0000256" key="2">
    <source>
        <dbReference type="ARBA" id="ARBA00023015"/>
    </source>
</evidence>
<dbReference type="EMBL" id="JACHJE010000012">
    <property type="protein sequence ID" value="MBB5128232.1"/>
    <property type="molecule type" value="Genomic_DNA"/>
</dbReference>
<dbReference type="SUPFAM" id="SSF53850">
    <property type="entry name" value="Periplasmic binding protein-like II"/>
    <property type="match status" value="1"/>
</dbReference>
<evidence type="ECO:0000256" key="5">
    <source>
        <dbReference type="SAM" id="MobiDB-lite"/>
    </source>
</evidence>
<comment type="caution">
    <text evidence="7">The sequence shown here is derived from an EMBL/GenBank/DDBJ whole genome shotgun (WGS) entry which is preliminary data.</text>
</comment>
<keyword evidence="8" id="KW-1185">Reference proteome</keyword>
<dbReference type="PROSITE" id="PS50931">
    <property type="entry name" value="HTH_LYSR"/>
    <property type="match status" value="1"/>
</dbReference>